<dbReference type="InterPro" id="IPR050832">
    <property type="entry name" value="Bact_Acetyltransf"/>
</dbReference>
<dbReference type="PROSITE" id="PS51186">
    <property type="entry name" value="GNAT"/>
    <property type="match status" value="1"/>
</dbReference>
<dbReference type="SUPFAM" id="SSF55729">
    <property type="entry name" value="Acyl-CoA N-acyltransferases (Nat)"/>
    <property type="match status" value="1"/>
</dbReference>
<evidence type="ECO:0000313" key="4">
    <source>
        <dbReference type="Proteomes" id="UP000478463"/>
    </source>
</evidence>
<gene>
    <name evidence="3" type="ORF">GS424_016565</name>
</gene>
<organism evidence="3 4">
    <name type="scientific">Eggerthella guodeyinii</name>
    <dbReference type="NCBI Taxonomy" id="2690837"/>
    <lineage>
        <taxon>Bacteria</taxon>
        <taxon>Bacillati</taxon>
        <taxon>Actinomycetota</taxon>
        <taxon>Coriobacteriia</taxon>
        <taxon>Eggerthellales</taxon>
        <taxon>Eggerthellaceae</taxon>
        <taxon>Eggerthella</taxon>
    </lineage>
</organism>
<dbReference type="InterPro" id="IPR016181">
    <property type="entry name" value="Acyl_CoA_acyltransferase"/>
</dbReference>
<dbReference type="GO" id="GO:0016747">
    <property type="term" value="F:acyltransferase activity, transferring groups other than amino-acyl groups"/>
    <property type="evidence" value="ECO:0007669"/>
    <property type="project" value="InterPro"/>
</dbReference>
<dbReference type="Gene3D" id="3.40.630.30">
    <property type="match status" value="1"/>
</dbReference>
<dbReference type="KEGG" id="egd:GS424_016565"/>
<dbReference type="RefSeq" id="WP_160941025.1">
    <property type="nucleotide sequence ID" value="NZ_CP063310.1"/>
</dbReference>
<proteinExistence type="predicted"/>
<evidence type="ECO:0000256" key="1">
    <source>
        <dbReference type="ARBA" id="ARBA00022679"/>
    </source>
</evidence>
<dbReference type="PANTHER" id="PTHR43877">
    <property type="entry name" value="AMINOALKYLPHOSPHONATE N-ACETYLTRANSFERASE-RELATED-RELATED"/>
    <property type="match status" value="1"/>
</dbReference>
<dbReference type="EMBL" id="CP063310">
    <property type="protein sequence ID" value="QOS68081.1"/>
    <property type="molecule type" value="Genomic_DNA"/>
</dbReference>
<dbReference type="AlphaFoldDB" id="A0A6L7IN39"/>
<keyword evidence="1 3" id="KW-0808">Transferase</keyword>
<name>A0A6L7IN39_9ACTN</name>
<dbReference type="Proteomes" id="UP000478463">
    <property type="component" value="Chromosome"/>
</dbReference>
<dbReference type="InterPro" id="IPR000182">
    <property type="entry name" value="GNAT_dom"/>
</dbReference>
<dbReference type="CDD" id="cd04301">
    <property type="entry name" value="NAT_SF"/>
    <property type="match status" value="1"/>
</dbReference>
<accession>A0A6L7IN39</accession>
<evidence type="ECO:0000256" key="2">
    <source>
        <dbReference type="ARBA" id="ARBA00023315"/>
    </source>
</evidence>
<sequence length="142" mass="15401">MTCDPCTLTIREATEHDGDTIARLAEDAGMGTLTPRGTSYVALSEGRIVGFIRIVEAEGSWYISPIVVDPQARRLGVGRALMEDARARYGALLFVARGPAVPFYTALGCEQVARERISPDLGEDCDTCPDFATCSPVPMIYR</sequence>
<keyword evidence="2" id="KW-0012">Acyltransferase</keyword>
<evidence type="ECO:0000313" key="3">
    <source>
        <dbReference type="EMBL" id="QOS68081.1"/>
    </source>
</evidence>
<dbReference type="Pfam" id="PF13508">
    <property type="entry name" value="Acetyltransf_7"/>
    <property type="match status" value="1"/>
</dbReference>
<protein>
    <submittedName>
        <fullName evidence="3">GNAT family N-acetyltransferase</fullName>
    </submittedName>
</protein>
<reference evidence="3 4" key="1">
    <citation type="submission" date="2020-10" db="EMBL/GenBank/DDBJ databases">
        <title>Eggerthella sp. nov., isolated from human feces.</title>
        <authorList>
            <person name="Yajun G."/>
        </authorList>
    </citation>
    <scope>NUCLEOTIDE SEQUENCE [LARGE SCALE GENOMIC DNA]</scope>
    <source>
        <strain evidence="3 4">HF-1101</strain>
    </source>
</reference>